<dbReference type="Pfam" id="PF14559">
    <property type="entry name" value="TPR_19"/>
    <property type="match status" value="1"/>
</dbReference>
<dbReference type="Proteomes" id="UP000257144">
    <property type="component" value="Unassembled WGS sequence"/>
</dbReference>
<dbReference type="Gene3D" id="1.25.40.10">
    <property type="entry name" value="Tetratricopeptide repeat domain"/>
    <property type="match status" value="1"/>
</dbReference>
<dbReference type="AlphaFoldDB" id="A0A3D8GPC9"/>
<gene>
    <name evidence="1" type="ORF">DRW41_14760</name>
</gene>
<dbReference type="SUPFAM" id="SSF48452">
    <property type="entry name" value="TPR-like"/>
    <property type="match status" value="1"/>
</dbReference>
<dbReference type="EMBL" id="QNQT01000006">
    <property type="protein sequence ID" value="RDU36278.1"/>
    <property type="molecule type" value="Genomic_DNA"/>
</dbReference>
<evidence type="ECO:0000313" key="2">
    <source>
        <dbReference type="Proteomes" id="UP000257144"/>
    </source>
</evidence>
<dbReference type="InterPro" id="IPR011990">
    <property type="entry name" value="TPR-like_helical_dom_sf"/>
</dbReference>
<keyword evidence="2" id="KW-1185">Reference proteome</keyword>
<proteinExistence type="predicted"/>
<organism evidence="1 2">
    <name type="scientific">Neobacillus piezotolerans</name>
    <dbReference type="NCBI Taxonomy" id="2259171"/>
    <lineage>
        <taxon>Bacteria</taxon>
        <taxon>Bacillati</taxon>
        <taxon>Bacillota</taxon>
        <taxon>Bacilli</taxon>
        <taxon>Bacillales</taxon>
        <taxon>Bacillaceae</taxon>
        <taxon>Neobacillus</taxon>
    </lineage>
</organism>
<reference evidence="1 2" key="1">
    <citation type="submission" date="2018-07" db="EMBL/GenBank/DDBJ databases">
        <title>Bacillus sp. YLB-04 draft genome sequence.</title>
        <authorList>
            <person name="Yu L."/>
            <person name="Tang X."/>
        </authorList>
    </citation>
    <scope>NUCLEOTIDE SEQUENCE [LARGE SCALE GENOMIC DNA]</scope>
    <source>
        <strain evidence="1 2">YLB-04</strain>
    </source>
</reference>
<dbReference type="OrthoDB" id="2364593at2"/>
<protein>
    <submittedName>
        <fullName evidence="1">Tetratricopeptide repeat protein</fullName>
    </submittedName>
</protein>
<dbReference type="RefSeq" id="WP_115452765.1">
    <property type="nucleotide sequence ID" value="NZ_QNQT01000006.1"/>
</dbReference>
<name>A0A3D8GPC9_9BACI</name>
<evidence type="ECO:0000313" key="1">
    <source>
        <dbReference type="EMBL" id="RDU36278.1"/>
    </source>
</evidence>
<sequence>MKKKGRENIVFFPDVERRLAEKGIEALHEKRFNEAICLLEQGRELDPSNSDITAALVLAYFEAGALRKAKELCKEMLMEGTGDYFQLVEMYITILIQLHEYREITEVLEALFDEREVPAEKREHFLTILQFCKRLADNDPIPAQDSELEDIEEHSIEEQIRPGEVDFLKINDLKQQVQIAGRLAGQNIQPFIPEIATFLNDEKGHPFFKTILLNLLREQNIDSDLVIRKFGVAEKVNPVFMPALHELHQEHETGRILSEELEHRDPVLLENVLSLVQRYFFASYPFELEPGNPSAWAAAFHIIAMSYLGSPPDLQGMARMYKVKKEEVDKAIDWIRKVEEISYPII</sequence>
<accession>A0A3D8GPC9</accession>
<comment type="caution">
    <text evidence="1">The sequence shown here is derived from an EMBL/GenBank/DDBJ whole genome shotgun (WGS) entry which is preliminary data.</text>
</comment>